<keyword evidence="11" id="KW-0638">Presynaptic neurotoxin</keyword>
<dbReference type="SMART" id="SM00382">
    <property type="entry name" value="AAA"/>
    <property type="match status" value="1"/>
</dbReference>
<name>A0A6P6YCL4_DERPT</name>
<dbReference type="PROSITE" id="PS00674">
    <property type="entry name" value="AAA"/>
    <property type="match status" value="1"/>
</dbReference>
<dbReference type="SUPFAM" id="SSF52540">
    <property type="entry name" value="P-loop containing nucleoside triphosphate hydrolases"/>
    <property type="match status" value="1"/>
</dbReference>
<keyword evidence="6" id="KW-0963">Cytoplasm</keyword>
<evidence type="ECO:0000259" key="16">
    <source>
        <dbReference type="SMART" id="SM00382"/>
    </source>
</evidence>
<evidence type="ECO:0000256" key="1">
    <source>
        <dbReference type="ARBA" id="ARBA00004123"/>
    </source>
</evidence>
<dbReference type="GO" id="GO:0044218">
    <property type="term" value="C:other organism cell membrane"/>
    <property type="evidence" value="ECO:0007669"/>
    <property type="project" value="UniProtKB-KW"/>
</dbReference>
<feature type="compositionally biased region" description="Basic and acidic residues" evidence="15">
    <location>
        <begin position="315"/>
        <end position="328"/>
    </location>
</feature>
<dbReference type="GO" id="GO:0006887">
    <property type="term" value="P:exocytosis"/>
    <property type="evidence" value="ECO:0007669"/>
    <property type="project" value="UniProtKB-KW"/>
</dbReference>
<dbReference type="InterPro" id="IPR050221">
    <property type="entry name" value="26S_Proteasome_ATPase"/>
</dbReference>
<evidence type="ECO:0000256" key="8">
    <source>
        <dbReference type="ARBA" id="ARBA00022741"/>
    </source>
</evidence>
<keyword evidence="9" id="KW-0067">ATP-binding</keyword>
<feature type="compositionally biased region" description="Low complexity" evidence="15">
    <location>
        <begin position="215"/>
        <end position="229"/>
    </location>
</feature>
<keyword evidence="5" id="KW-0268">Exocytosis</keyword>
<organism evidence="17 18">
    <name type="scientific">Dermatophagoides pteronyssinus</name>
    <name type="common">European house dust mite</name>
    <dbReference type="NCBI Taxonomy" id="6956"/>
    <lineage>
        <taxon>Eukaryota</taxon>
        <taxon>Metazoa</taxon>
        <taxon>Ecdysozoa</taxon>
        <taxon>Arthropoda</taxon>
        <taxon>Chelicerata</taxon>
        <taxon>Arachnida</taxon>
        <taxon>Acari</taxon>
        <taxon>Acariformes</taxon>
        <taxon>Sarcoptiformes</taxon>
        <taxon>Astigmata</taxon>
        <taxon>Psoroptidia</taxon>
        <taxon>Analgoidea</taxon>
        <taxon>Pyroglyphidae</taxon>
        <taxon>Dermatophagoidinae</taxon>
        <taxon>Dermatophagoides</taxon>
    </lineage>
</organism>
<dbReference type="GO" id="GO:0000502">
    <property type="term" value="C:proteasome complex"/>
    <property type="evidence" value="ECO:0007669"/>
    <property type="project" value="UniProtKB-KW"/>
</dbReference>
<comment type="subcellular location">
    <subcellularLocation>
        <location evidence="3">Cytoplasm</location>
    </subcellularLocation>
    <subcellularLocation>
        <location evidence="1">Nucleus</location>
    </subcellularLocation>
    <subcellularLocation>
        <location evidence="2">Target cell membrane</location>
    </subcellularLocation>
</comment>
<keyword evidence="11" id="KW-0800">Toxin</keyword>
<keyword evidence="11" id="KW-0528">Neurotoxin</keyword>
<evidence type="ECO:0000256" key="9">
    <source>
        <dbReference type="ARBA" id="ARBA00022840"/>
    </source>
</evidence>
<dbReference type="FunFam" id="2.40.50.140:FF:000076">
    <property type="entry name" value="26S protease regulatory subunit 6A"/>
    <property type="match status" value="1"/>
</dbReference>
<evidence type="ECO:0000313" key="17">
    <source>
        <dbReference type="Proteomes" id="UP000515146"/>
    </source>
</evidence>
<dbReference type="Gene3D" id="2.40.50.140">
    <property type="entry name" value="Nucleic acid-binding proteins"/>
    <property type="match status" value="1"/>
</dbReference>
<accession>A0A6P6YCL4</accession>
<comment type="similarity">
    <text evidence="4">Belongs to the AAA ATPase family.</text>
</comment>
<dbReference type="Gene3D" id="1.25.40.20">
    <property type="entry name" value="Ankyrin repeat-containing domain"/>
    <property type="match status" value="1"/>
</dbReference>
<dbReference type="GO" id="GO:0005634">
    <property type="term" value="C:nucleus"/>
    <property type="evidence" value="ECO:0007669"/>
    <property type="project" value="UniProtKB-SubCell"/>
</dbReference>
<evidence type="ECO:0000256" key="2">
    <source>
        <dbReference type="ARBA" id="ARBA00004175"/>
    </source>
</evidence>
<dbReference type="GO" id="GO:0005524">
    <property type="term" value="F:ATP binding"/>
    <property type="evidence" value="ECO:0007669"/>
    <property type="project" value="UniProtKB-KW"/>
</dbReference>
<dbReference type="Pfam" id="PF17862">
    <property type="entry name" value="AAA_lid_3"/>
    <property type="match status" value="1"/>
</dbReference>
<evidence type="ECO:0000256" key="7">
    <source>
        <dbReference type="ARBA" id="ARBA00022537"/>
    </source>
</evidence>
<dbReference type="Proteomes" id="UP000515146">
    <property type="component" value="Unplaced"/>
</dbReference>
<dbReference type="InterPro" id="IPR036770">
    <property type="entry name" value="Ankyrin_rpt-contain_sf"/>
</dbReference>
<feature type="region of interest" description="Disordered" evidence="15">
    <location>
        <begin position="297"/>
        <end position="328"/>
    </location>
</feature>
<dbReference type="FunFam" id="3.40.50.300:FF:000037">
    <property type="entry name" value="26S protease regulatory subunit 6A"/>
    <property type="match status" value="1"/>
</dbReference>
<evidence type="ECO:0000256" key="6">
    <source>
        <dbReference type="ARBA" id="ARBA00022490"/>
    </source>
</evidence>
<proteinExistence type="inferred from homology"/>
<dbReference type="GO" id="GO:0016887">
    <property type="term" value="F:ATP hydrolysis activity"/>
    <property type="evidence" value="ECO:0007669"/>
    <property type="project" value="InterPro"/>
</dbReference>
<keyword evidence="7" id="KW-1052">Target cell membrane</keyword>
<dbReference type="PANTHER" id="PTHR23073">
    <property type="entry name" value="26S PROTEASOME REGULATORY SUBUNIT"/>
    <property type="match status" value="1"/>
</dbReference>
<dbReference type="SUPFAM" id="SSF48403">
    <property type="entry name" value="Ankyrin repeat"/>
    <property type="match status" value="1"/>
</dbReference>
<feature type="region of interest" description="Disordered" evidence="15">
    <location>
        <begin position="207"/>
        <end position="242"/>
    </location>
</feature>
<sequence>MSTSIDQSMAIMEIVQSINQAITSNNLAQFKEIIEPYGNDINQYIIEDDESDTQMNILHIIASRENSIDVDIRSNIFHKFIDIMRGYDHFDIDYRASIDGQYNMTAAHIAIQWQNISMLKALIFHGTDLLICDCNGQNVQDYARNVGNDQLFQLVKQSIYESIESRLEFSRPNPYNHYDHNENENDYYYAVRRPVAQDNVDDYNYQIDNDDDDVNSSLAHQSSSSAISSMDYPKSPSIGRQSSANLSSISLNQLPVDRFNSNISIATLPSEANSTSSSSFRSFQELLNQAFYHHHHHHSSQQIVATTNNDSNINKNDDNHRKDESTMVNDKDKKSIINNSFETVTVWKDDDLPEEINRWSKDEITSRTRLLDNEIKIMKSELMRVNHELNSQKEKIRENTEKIKVNKTLPYLVSNVIELLDIDPQDLGEEDGANVDLDAQRKGKSAVIKTSTRQTYFLPVIGLVDPEKLKPGDLVGVNKDSYLILETLPAEYDSRVKAMEVDERPTEQYNDIGGLEKQITELIEAVVLPMTQKEKFEKLGISPPKGVLLYGPPGTGKTLLARACAAQTKSTFLKLAGPQLVQMFIGDGAKLVRDAFALAKEKAPAIIFIDELDAIGTKRFDSEKAGDREVQRTMLELLNQLDGFSSSTDIKVIAATNRVDILDPALLRSGRLDRKIEFPTPNEQARARILEIHSRRMNVDQGVNFDELSRCTDDFNGAQCKAVCVEAGMIALRRNATVINHEDFMDAINEVAAKKKANLNYYA</sequence>
<dbReference type="GO" id="GO:0044231">
    <property type="term" value="C:host cell presynaptic membrane"/>
    <property type="evidence" value="ECO:0007669"/>
    <property type="project" value="UniProtKB-KW"/>
</dbReference>
<evidence type="ECO:0000256" key="5">
    <source>
        <dbReference type="ARBA" id="ARBA00022483"/>
    </source>
</evidence>
<evidence type="ECO:0000313" key="18">
    <source>
        <dbReference type="RefSeq" id="XP_027202661.1"/>
    </source>
</evidence>
<feature type="coiled-coil region" evidence="14">
    <location>
        <begin position="375"/>
        <end position="406"/>
    </location>
</feature>
<keyword evidence="13" id="KW-0472">Membrane</keyword>
<protein>
    <submittedName>
        <fullName evidence="18">26S proteasome regulatory subunit 6A-B-like</fullName>
    </submittedName>
</protein>
<dbReference type="InterPro" id="IPR032501">
    <property type="entry name" value="Prot_ATP_ID_OB_2nd"/>
</dbReference>
<keyword evidence="8" id="KW-0547">Nucleotide-binding</keyword>
<dbReference type="InterPro" id="IPR003959">
    <property type="entry name" value="ATPase_AAA_core"/>
</dbReference>
<dbReference type="KEGG" id="dpte:113796563"/>
<feature type="domain" description="AAA+ ATPase" evidence="16">
    <location>
        <begin position="543"/>
        <end position="682"/>
    </location>
</feature>
<evidence type="ECO:0000256" key="13">
    <source>
        <dbReference type="ARBA" id="ARBA00023298"/>
    </source>
</evidence>
<dbReference type="RefSeq" id="XP_027202661.1">
    <property type="nucleotide sequence ID" value="XM_027346860.1"/>
</dbReference>
<evidence type="ECO:0000256" key="11">
    <source>
        <dbReference type="ARBA" id="ARBA00023028"/>
    </source>
</evidence>
<dbReference type="Pfam" id="PF00004">
    <property type="entry name" value="AAA"/>
    <property type="match status" value="1"/>
</dbReference>
<dbReference type="FunCoup" id="A0A6P6YCL4">
    <property type="interactions" value="1577"/>
</dbReference>
<dbReference type="GO" id="GO:0005737">
    <property type="term" value="C:cytoplasm"/>
    <property type="evidence" value="ECO:0007669"/>
    <property type="project" value="UniProtKB-SubCell"/>
</dbReference>
<dbReference type="Gene3D" id="1.10.8.60">
    <property type="match status" value="1"/>
</dbReference>
<reference evidence="18" key="1">
    <citation type="submission" date="2025-08" db="UniProtKB">
        <authorList>
            <consortium name="RefSeq"/>
        </authorList>
    </citation>
    <scope>IDENTIFICATION</scope>
    <source>
        <strain evidence="18">Airmid</strain>
    </source>
</reference>
<keyword evidence="13" id="KW-1053">Target membrane</keyword>
<dbReference type="Pfam" id="PF16450">
    <property type="entry name" value="Prot_ATP_ID_OB_C"/>
    <property type="match status" value="1"/>
</dbReference>
<dbReference type="InterPro" id="IPR012340">
    <property type="entry name" value="NA-bd_OB-fold"/>
</dbReference>
<keyword evidence="17" id="KW-1185">Reference proteome</keyword>
<keyword evidence="14" id="KW-0175">Coiled coil</keyword>
<evidence type="ECO:0000256" key="4">
    <source>
        <dbReference type="ARBA" id="ARBA00006914"/>
    </source>
</evidence>
<dbReference type="FunFam" id="1.10.8.60:FF:000009">
    <property type="entry name" value="26S protease regulatory subunit 6A"/>
    <property type="match status" value="1"/>
</dbReference>
<evidence type="ECO:0000256" key="15">
    <source>
        <dbReference type="SAM" id="MobiDB-lite"/>
    </source>
</evidence>
<dbReference type="InterPro" id="IPR003593">
    <property type="entry name" value="AAA+_ATPase"/>
</dbReference>
<dbReference type="Gene3D" id="3.40.50.300">
    <property type="entry name" value="P-loop containing nucleotide triphosphate hydrolases"/>
    <property type="match status" value="1"/>
</dbReference>
<dbReference type="AlphaFoldDB" id="A0A6P6YCL4"/>
<evidence type="ECO:0000256" key="12">
    <source>
        <dbReference type="ARBA" id="ARBA00023242"/>
    </source>
</evidence>
<dbReference type="OrthoDB" id="9443236at2759"/>
<evidence type="ECO:0000256" key="3">
    <source>
        <dbReference type="ARBA" id="ARBA00004496"/>
    </source>
</evidence>
<dbReference type="InterPro" id="IPR041569">
    <property type="entry name" value="AAA_lid_3"/>
</dbReference>
<gene>
    <name evidence="18" type="primary">LOC113796563</name>
</gene>
<keyword evidence="12" id="KW-0539">Nucleus</keyword>
<dbReference type="InterPro" id="IPR027417">
    <property type="entry name" value="P-loop_NTPase"/>
</dbReference>
<evidence type="ECO:0000256" key="14">
    <source>
        <dbReference type="SAM" id="Coils"/>
    </source>
</evidence>
<evidence type="ECO:0000256" key="10">
    <source>
        <dbReference type="ARBA" id="ARBA00022942"/>
    </source>
</evidence>
<keyword evidence="10" id="KW-0647">Proteasome</keyword>
<dbReference type="InParanoid" id="A0A6P6YCL4"/>
<dbReference type="InterPro" id="IPR003960">
    <property type="entry name" value="ATPase_AAA_CS"/>
</dbReference>